<dbReference type="SUPFAM" id="SSF47353">
    <property type="entry name" value="Retrovirus capsid dimerization domain-like"/>
    <property type="match status" value="1"/>
</dbReference>
<evidence type="ECO:0000256" key="4">
    <source>
        <dbReference type="ARBA" id="ARBA00022462"/>
    </source>
</evidence>
<feature type="region of interest" description="Disordered" evidence="29">
    <location>
        <begin position="108"/>
        <end position="128"/>
    </location>
</feature>
<comment type="similarity">
    <text evidence="3">Belongs to the primate lentivirus group gag polyprotein family.</text>
</comment>
<dbReference type="Pfam" id="PF19317">
    <property type="entry name" value="Gag_p24_C"/>
    <property type="match status" value="1"/>
</dbReference>
<organism evidence="31">
    <name type="scientific">Human immunodeficiency virus type 1</name>
    <name type="common">HIV-1</name>
    <dbReference type="NCBI Taxonomy" id="11676"/>
    <lineage>
        <taxon>Viruses</taxon>
        <taxon>Riboviria</taxon>
        <taxon>Pararnavirae</taxon>
        <taxon>Artverviricota</taxon>
        <taxon>Revtraviricetes</taxon>
        <taxon>Ortervirales</taxon>
        <taxon>Retroviridae</taxon>
        <taxon>Orthoretrovirinae</taxon>
        <taxon>Lentivirus</taxon>
        <taxon>Lentivirus humimdef1</taxon>
    </lineage>
</organism>
<keyword evidence="16 27" id="KW-0863">Zinc-finger</keyword>
<evidence type="ECO:0000256" key="20">
    <source>
        <dbReference type="ARBA" id="ARBA00022884"/>
    </source>
</evidence>
<comment type="PTM">
    <molecule>Gag-Pol polyprotein</molecule>
    <text evidence="28">Specific enzymatic cleavages by the viral protease yield mature proteins.</text>
</comment>
<keyword evidence="8 28" id="KW-1048">Host nucleus</keyword>
<dbReference type="InterPro" id="IPR014817">
    <property type="entry name" value="Gag_p6"/>
</dbReference>
<gene>
    <name evidence="31" type="primary">gag</name>
</gene>
<keyword evidence="18 28" id="KW-0946">Virion</keyword>
<dbReference type="InterPro" id="IPR008916">
    <property type="entry name" value="Retrov_capsid_C"/>
</dbReference>
<evidence type="ECO:0000256" key="23">
    <source>
        <dbReference type="ARBA" id="ARBA00023136"/>
    </source>
</evidence>
<dbReference type="GO" id="GO:0072494">
    <property type="term" value="C:host multivesicular body"/>
    <property type="evidence" value="ECO:0007669"/>
    <property type="project" value="UniProtKB-SubCell"/>
</dbReference>
<dbReference type="Gene3D" id="1.10.150.90">
    <property type="entry name" value="Immunodeficiency lentiviruses, gag gene matrix protein p17"/>
    <property type="match status" value="1"/>
</dbReference>
<evidence type="ECO:0000256" key="11">
    <source>
        <dbReference type="ARBA" id="ARBA00022637"/>
    </source>
</evidence>
<dbReference type="Gene3D" id="1.10.375.10">
    <property type="entry name" value="Human Immunodeficiency Virus Type 1 Capsid Protein"/>
    <property type="match status" value="1"/>
</dbReference>
<keyword evidence="12" id="KW-0519">Myristate</keyword>
<dbReference type="GO" id="GO:0008270">
    <property type="term" value="F:zinc ion binding"/>
    <property type="evidence" value="ECO:0007669"/>
    <property type="project" value="UniProtKB-KW"/>
</dbReference>
<dbReference type="SMART" id="SM00343">
    <property type="entry name" value="ZnF_C2HC"/>
    <property type="match status" value="2"/>
</dbReference>
<protein>
    <recommendedName>
        <fullName evidence="28">Gag polyprotein</fullName>
    </recommendedName>
    <component>
        <recommendedName>
            <fullName evidence="28">Matrix protein p17</fullName>
            <shortName evidence="28">MA</shortName>
        </recommendedName>
    </component>
</protein>
<keyword evidence="9 28" id="KW-0945">Host-virus interaction</keyword>
<keyword evidence="24 28" id="KW-1035">Host cytoplasm</keyword>
<dbReference type="Gene3D" id="1.10.1200.30">
    <property type="match status" value="1"/>
</dbReference>
<keyword evidence="20 28" id="KW-0694">RNA-binding</keyword>
<comment type="subcellular location">
    <molecule>Matrix protein p17</molecule>
    <subcellularLocation>
        <location evidence="28">Virion membrane</location>
        <topology evidence="28">Lipid-anchor</topology>
    </subcellularLocation>
    <subcellularLocation>
        <location evidence="28">Host nucleus</location>
    </subcellularLocation>
    <subcellularLocation>
        <location evidence="28">Host cytoplasm</location>
    </subcellularLocation>
</comment>
<dbReference type="EMBL" id="KX389637">
    <property type="protein sequence ID" value="ANS91329.1"/>
    <property type="molecule type" value="Genomic_RNA"/>
</dbReference>
<evidence type="ECO:0000256" key="26">
    <source>
        <dbReference type="ARBA" id="ARBA00037826"/>
    </source>
</evidence>
<evidence type="ECO:0000256" key="15">
    <source>
        <dbReference type="ARBA" id="ARBA00022758"/>
    </source>
</evidence>
<keyword evidence="17 28" id="KW-0862">Zinc</keyword>
<feature type="region of interest" description="Disordered" evidence="29">
    <location>
        <begin position="435"/>
        <end position="495"/>
    </location>
</feature>
<dbReference type="GO" id="GO:0019013">
    <property type="term" value="C:viral nucleocapsid"/>
    <property type="evidence" value="ECO:0007669"/>
    <property type="project" value="UniProtKB-KW"/>
</dbReference>
<dbReference type="GO" id="GO:0020002">
    <property type="term" value="C:host cell plasma membrane"/>
    <property type="evidence" value="ECO:0007669"/>
    <property type="project" value="UniProtKB-SubCell"/>
</dbReference>
<dbReference type="Gene3D" id="4.10.60.10">
    <property type="entry name" value="Zinc finger, CCHC-type"/>
    <property type="match status" value="1"/>
</dbReference>
<dbReference type="PRINTS" id="PR00234">
    <property type="entry name" value="HIV1MATRIX"/>
</dbReference>
<dbReference type="Pfam" id="PF00540">
    <property type="entry name" value="Gag_p17"/>
    <property type="match status" value="1"/>
</dbReference>
<evidence type="ECO:0000256" key="25">
    <source>
        <dbReference type="ARBA" id="ARBA00023288"/>
    </source>
</evidence>
<dbReference type="InterPro" id="IPR045345">
    <property type="entry name" value="Gag_p24_C"/>
</dbReference>
<evidence type="ECO:0000256" key="8">
    <source>
        <dbReference type="ARBA" id="ARBA00022562"/>
    </source>
</evidence>
<reference evidence="31" key="1">
    <citation type="journal article" date="2016" name="Medicine (Baltimore)">
        <title>Significant contribution of subtype G to HIV-1 genetic complexity in Nigeria identified by a newly developed subtyping assay specific for subtype G and CRF02_AG.</title>
        <authorList>
            <person name="Heipertz R.A.Jr."/>
            <person name="Ayemoba O."/>
            <person name="Sanders-Buell E."/>
            <person name="Poltavee K."/>
            <person name="Pham P."/>
            <person name="Kijak G.H."/>
            <person name="Lei E."/>
            <person name="Bose M."/>
            <person name="Howell S."/>
            <person name="O'Sullivan A.M."/>
            <person name="Bates A."/>
            <person name="Cervenka T."/>
            <person name="Kuroiwa J."/>
            <person name="Akintunde A."/>
            <person name="Ibezim O."/>
            <person name="Alabi A."/>
            <person name="Okoye O."/>
            <person name="Manak M."/>
            <person name="Malia J."/>
            <person name="Peel S."/>
            <person name="Maisaka M."/>
            <person name="Singer D."/>
            <person name="O'Connell R.J."/>
            <person name="Robb M.L."/>
            <person name="Kim J.H."/>
            <person name="Michael N.L."/>
            <person name="Njoku O."/>
            <person name="Tovanabutra S."/>
        </authorList>
    </citation>
    <scope>NUCLEOTIDE SEQUENCE</scope>
    <source>
        <strain evidence="31">09NG010073</strain>
    </source>
</reference>
<keyword evidence="23" id="KW-0472">Membrane</keyword>
<comment type="subcellular location">
    <subcellularLocation>
        <location evidence="1">Host cell membrane</location>
        <topology evidence="1">Lipid-anchor</topology>
    </subcellularLocation>
    <subcellularLocation>
        <location evidence="2">Host endosome</location>
        <location evidence="2">Host multivesicular body</location>
    </subcellularLocation>
    <subcellularLocation>
        <location evidence="26">Virion membrane</location>
        <topology evidence="26">Lipid-anchor</topology>
    </subcellularLocation>
    <subcellularLocation>
        <location evidence="28">Virion</location>
    </subcellularLocation>
    <subcellularLocation>
        <location evidence="28">Host cytoplasm</location>
    </subcellularLocation>
    <subcellularLocation>
        <location evidence="28">Host nucleus</location>
    </subcellularLocation>
</comment>
<evidence type="ECO:0000256" key="12">
    <source>
        <dbReference type="ARBA" id="ARBA00022707"/>
    </source>
</evidence>
<accession>A0A1B1P5R8</accession>
<feature type="domain" description="CCHC-type" evidence="30">
    <location>
        <begin position="411"/>
        <end position="426"/>
    </location>
</feature>
<dbReference type="PROSITE" id="PS50158">
    <property type="entry name" value="ZF_CCHC"/>
    <property type="match status" value="2"/>
</dbReference>
<dbReference type="InterPro" id="IPR001878">
    <property type="entry name" value="Znf_CCHC"/>
</dbReference>
<evidence type="ECO:0000256" key="29">
    <source>
        <dbReference type="SAM" id="MobiDB-lite"/>
    </source>
</evidence>
<dbReference type="SUPFAM" id="SSF47836">
    <property type="entry name" value="Retroviral matrix proteins"/>
    <property type="match status" value="1"/>
</dbReference>
<evidence type="ECO:0000256" key="6">
    <source>
        <dbReference type="ARBA" id="ARBA00022553"/>
    </source>
</evidence>
<keyword evidence="22 28" id="KW-0543">Viral nucleoprotein</keyword>
<evidence type="ECO:0000256" key="16">
    <source>
        <dbReference type="ARBA" id="ARBA00022771"/>
    </source>
</evidence>
<keyword evidence="25" id="KW-0449">Lipoprotein</keyword>
<keyword evidence="21" id="KW-1039">Host endosome</keyword>
<keyword evidence="7 28" id="KW-0167">Capsid protein</keyword>
<dbReference type="Gene3D" id="6.10.250.390">
    <property type="match status" value="1"/>
</dbReference>
<dbReference type="SUPFAM" id="SSF57756">
    <property type="entry name" value="Retrovirus zinc finger-like domains"/>
    <property type="match status" value="1"/>
</dbReference>
<evidence type="ECO:0000256" key="21">
    <source>
        <dbReference type="ARBA" id="ARBA00023046"/>
    </source>
</evidence>
<evidence type="ECO:0000256" key="3">
    <source>
        <dbReference type="ARBA" id="ARBA00008364"/>
    </source>
</evidence>
<dbReference type="GO" id="GO:0039702">
    <property type="term" value="P:viral budding via host ESCRT complex"/>
    <property type="evidence" value="ECO:0007669"/>
    <property type="project" value="UniProtKB-KW"/>
</dbReference>
<dbReference type="InterPro" id="IPR010999">
    <property type="entry name" value="Retrovr_matrix"/>
</dbReference>
<keyword evidence="10" id="KW-1188">Viral release from host cell</keyword>
<evidence type="ECO:0000256" key="14">
    <source>
        <dbReference type="ARBA" id="ARBA00022737"/>
    </source>
</evidence>
<dbReference type="SUPFAM" id="SSF47943">
    <property type="entry name" value="Retrovirus capsid protein, N-terminal core domain"/>
    <property type="match status" value="1"/>
</dbReference>
<name>A0A1B1P5R8_HV1</name>
<keyword evidence="6" id="KW-0597">Phosphoprotein</keyword>
<evidence type="ECO:0000256" key="28">
    <source>
        <dbReference type="RuleBase" id="RU004487"/>
    </source>
</evidence>
<keyword evidence="4" id="KW-1187">Viral budding via the host ESCRT complexes</keyword>
<evidence type="ECO:0000256" key="5">
    <source>
        <dbReference type="ARBA" id="ARBA00022511"/>
    </source>
</evidence>
<dbReference type="GO" id="GO:0005198">
    <property type="term" value="F:structural molecule activity"/>
    <property type="evidence" value="ECO:0007669"/>
    <property type="project" value="InterPro"/>
</dbReference>
<evidence type="ECO:0000256" key="18">
    <source>
        <dbReference type="ARBA" id="ARBA00022844"/>
    </source>
</evidence>
<dbReference type="InterPro" id="IPR036875">
    <property type="entry name" value="Znf_CCHC_sf"/>
</dbReference>
<evidence type="ECO:0000256" key="22">
    <source>
        <dbReference type="ARBA" id="ARBA00023086"/>
    </source>
</evidence>
<evidence type="ECO:0000256" key="1">
    <source>
        <dbReference type="ARBA" id="ARBA00004425"/>
    </source>
</evidence>
<dbReference type="PANTHER" id="PTHR40389:SF4">
    <property type="match status" value="1"/>
</dbReference>
<evidence type="ECO:0000256" key="17">
    <source>
        <dbReference type="ARBA" id="ARBA00022833"/>
    </source>
</evidence>
<feature type="domain" description="CCHC-type" evidence="30">
    <location>
        <begin position="389"/>
        <end position="404"/>
    </location>
</feature>
<keyword evidence="11" id="KW-1198">Viral budding</keyword>
<dbReference type="Pfam" id="PF00098">
    <property type="entry name" value="zf-CCHC"/>
    <property type="match status" value="2"/>
</dbReference>
<proteinExistence type="inferred from homology"/>
<keyword evidence="14" id="KW-0677">Repeat</keyword>
<evidence type="ECO:0000256" key="27">
    <source>
        <dbReference type="PROSITE-ProRule" id="PRU00047"/>
    </source>
</evidence>
<evidence type="ECO:0000256" key="24">
    <source>
        <dbReference type="ARBA" id="ARBA00023200"/>
    </source>
</evidence>
<feature type="compositionally biased region" description="Polar residues" evidence="29">
    <location>
        <begin position="113"/>
        <end position="128"/>
    </location>
</feature>
<keyword evidence="15" id="KW-0688">Ribosomal frameshifting</keyword>
<keyword evidence="13 28" id="KW-0479">Metal-binding</keyword>
<organismHost>
    <name type="scientific">Homo sapiens</name>
    <name type="common">Human</name>
    <dbReference type="NCBI Taxonomy" id="9606"/>
</organismHost>
<dbReference type="PANTHER" id="PTHR40389">
    <property type="entry name" value="ENDOGENOUS RETROVIRUS GROUP K MEMBER 24 GAG POLYPROTEIN-RELATED"/>
    <property type="match status" value="1"/>
</dbReference>
<sequence length="495" mass="55048">MGARASVLSGGKLDAWEKIRLRPGGKKRYKMKHLVWASRELERFALNPDLLETAEGCQQIMRQLQPSLQTGTEEIKSLFNTTATLFCVHQRIDVKDTKEALEEVEKIQKKSQQKTQEAATGEGNSTQVSQNYPIVQNAQGQMIHQAISPRTLNAWVKVIEEKAFSPEVIPMFTALSEGATPGDLNTMLNTVGGHQAAMQMLKDTINEEAAEWDRMHPPQAGPLPPGQIREPRGSDIAGTTSTLQEQIAWMTSNPPIPVGEIYKRWIILGLNKIVRMYSPVSILDIRQGPKEPFRDYVDRFFKTLRAEQATQEVKNWMTDTLLVQNANPDCKAILRALGPGPTLEEMMTACQGVGGPGHKARVLAEAMSQVQQANIMMQRGNFRGQRTIKCFNCGKEGHLARNCKAPRKRGCWKCGKEGHQMKDCTERQANFLGKIWPSNKGRPGNFPQSRPEPTAPPAENLGMGDEGASSQKQEPRDKGLYPPLTSLKSLFGNDP</sequence>
<evidence type="ECO:0000256" key="19">
    <source>
        <dbReference type="ARBA" id="ARBA00022870"/>
    </source>
</evidence>
<dbReference type="InterPro" id="IPR000071">
    <property type="entry name" value="Lentvrl_matrix_N"/>
</dbReference>
<keyword evidence="5" id="KW-1032">Host cell membrane</keyword>
<dbReference type="GO" id="GO:0055036">
    <property type="term" value="C:virion membrane"/>
    <property type="evidence" value="ECO:0007669"/>
    <property type="project" value="UniProtKB-SubCell"/>
</dbReference>
<dbReference type="InterPro" id="IPR008919">
    <property type="entry name" value="Retrov_capsid_N"/>
</dbReference>
<dbReference type="Gene3D" id="1.20.5.760">
    <property type="entry name" value="Single helix bin"/>
    <property type="match status" value="1"/>
</dbReference>
<evidence type="ECO:0000313" key="31">
    <source>
        <dbReference type="EMBL" id="ANS91329.1"/>
    </source>
</evidence>
<evidence type="ECO:0000256" key="10">
    <source>
        <dbReference type="ARBA" id="ARBA00022612"/>
    </source>
</evidence>
<evidence type="ECO:0000256" key="7">
    <source>
        <dbReference type="ARBA" id="ARBA00022561"/>
    </source>
</evidence>
<evidence type="ECO:0000256" key="9">
    <source>
        <dbReference type="ARBA" id="ARBA00022581"/>
    </source>
</evidence>
<dbReference type="InterPro" id="IPR050195">
    <property type="entry name" value="Primate_lentivir_Gag_pol-like"/>
</dbReference>
<dbReference type="Pfam" id="PF00607">
    <property type="entry name" value="Gag_p24"/>
    <property type="match status" value="1"/>
</dbReference>
<evidence type="ECO:0000259" key="30">
    <source>
        <dbReference type="PROSITE" id="PS50158"/>
    </source>
</evidence>
<dbReference type="GO" id="GO:0075523">
    <property type="term" value="P:viral translational frameshifting"/>
    <property type="evidence" value="ECO:0007669"/>
    <property type="project" value="UniProtKB-KW"/>
</dbReference>
<dbReference type="GO" id="GO:0003723">
    <property type="term" value="F:RNA binding"/>
    <property type="evidence" value="ECO:0007669"/>
    <property type="project" value="UniProtKB-KW"/>
</dbReference>
<dbReference type="Pfam" id="PF08705">
    <property type="entry name" value="Gag_p6"/>
    <property type="match status" value="1"/>
</dbReference>
<keyword evidence="19" id="KW-1043">Host membrane</keyword>
<dbReference type="FunFam" id="1.10.375.10:FF:000001">
    <property type="entry name" value="Gag polyprotein"/>
    <property type="match status" value="1"/>
</dbReference>
<evidence type="ECO:0000256" key="13">
    <source>
        <dbReference type="ARBA" id="ARBA00022723"/>
    </source>
</evidence>
<dbReference type="FunFam" id="4.10.60.10:FF:000001">
    <property type="entry name" value="Gag polyprotein"/>
    <property type="match status" value="1"/>
</dbReference>
<dbReference type="GO" id="GO:0042025">
    <property type="term" value="C:host cell nucleus"/>
    <property type="evidence" value="ECO:0007669"/>
    <property type="project" value="UniProtKB-SubCell"/>
</dbReference>
<evidence type="ECO:0000256" key="2">
    <source>
        <dbReference type="ARBA" id="ARBA00004560"/>
    </source>
</evidence>
<dbReference type="FunFam" id="1.10.1200.30:FF:000001">
    <property type="entry name" value="Gag polyprotein"/>
    <property type="match status" value="1"/>
</dbReference>
<dbReference type="InterPro" id="IPR012344">
    <property type="entry name" value="Matrix_HIV/RSV_N"/>
</dbReference>